<dbReference type="PROSITE" id="PS50106">
    <property type="entry name" value="PDZ"/>
    <property type="match status" value="1"/>
</dbReference>
<sequence>MNLQLNRRAQNFHKLQIQFLRCHFLILMSQSPVITSLGSQWGVNRTIELFREPGQEIGIGTVLQERKEPSIGDRIVAVNDVDLQNASYKKAIEIIQNSENPIKLTVQSLVPWGNATQSPSSREPSTPLRSPHASFHAEN</sequence>
<gene>
    <name evidence="3" type="primary">Mpdz_1</name>
    <name evidence="3" type="ORF">CEXT_247591</name>
</gene>
<dbReference type="Pfam" id="PF00595">
    <property type="entry name" value="PDZ"/>
    <property type="match status" value="1"/>
</dbReference>
<feature type="compositionally biased region" description="Polar residues" evidence="1">
    <location>
        <begin position="114"/>
        <end position="128"/>
    </location>
</feature>
<dbReference type="SUPFAM" id="SSF50156">
    <property type="entry name" value="PDZ domain-like"/>
    <property type="match status" value="1"/>
</dbReference>
<accession>A0AAV4RQE1</accession>
<evidence type="ECO:0000313" key="4">
    <source>
        <dbReference type="Proteomes" id="UP001054945"/>
    </source>
</evidence>
<dbReference type="AlphaFoldDB" id="A0AAV4RQE1"/>
<keyword evidence="4" id="KW-1185">Reference proteome</keyword>
<evidence type="ECO:0000313" key="3">
    <source>
        <dbReference type="EMBL" id="GIY22535.1"/>
    </source>
</evidence>
<dbReference type="Proteomes" id="UP001054945">
    <property type="component" value="Unassembled WGS sequence"/>
</dbReference>
<evidence type="ECO:0000256" key="1">
    <source>
        <dbReference type="SAM" id="MobiDB-lite"/>
    </source>
</evidence>
<protein>
    <submittedName>
        <fullName evidence="3">Multiple PDZ domain protein</fullName>
    </submittedName>
</protein>
<reference evidence="3 4" key="1">
    <citation type="submission" date="2021-06" db="EMBL/GenBank/DDBJ databases">
        <title>Caerostris extrusa draft genome.</title>
        <authorList>
            <person name="Kono N."/>
            <person name="Arakawa K."/>
        </authorList>
    </citation>
    <scope>NUCLEOTIDE SEQUENCE [LARGE SCALE GENOMIC DNA]</scope>
</reference>
<comment type="caution">
    <text evidence="3">The sequence shown here is derived from an EMBL/GenBank/DDBJ whole genome shotgun (WGS) entry which is preliminary data.</text>
</comment>
<dbReference type="EMBL" id="BPLR01008161">
    <property type="protein sequence ID" value="GIY22535.1"/>
    <property type="molecule type" value="Genomic_DNA"/>
</dbReference>
<evidence type="ECO:0000259" key="2">
    <source>
        <dbReference type="PROSITE" id="PS50106"/>
    </source>
</evidence>
<dbReference type="Gene3D" id="2.30.42.10">
    <property type="match status" value="1"/>
</dbReference>
<organism evidence="3 4">
    <name type="scientific">Caerostris extrusa</name>
    <name type="common">Bark spider</name>
    <name type="synonym">Caerostris bankana</name>
    <dbReference type="NCBI Taxonomy" id="172846"/>
    <lineage>
        <taxon>Eukaryota</taxon>
        <taxon>Metazoa</taxon>
        <taxon>Ecdysozoa</taxon>
        <taxon>Arthropoda</taxon>
        <taxon>Chelicerata</taxon>
        <taxon>Arachnida</taxon>
        <taxon>Araneae</taxon>
        <taxon>Araneomorphae</taxon>
        <taxon>Entelegynae</taxon>
        <taxon>Araneoidea</taxon>
        <taxon>Araneidae</taxon>
        <taxon>Caerostris</taxon>
    </lineage>
</organism>
<proteinExistence type="predicted"/>
<feature type="region of interest" description="Disordered" evidence="1">
    <location>
        <begin position="114"/>
        <end position="139"/>
    </location>
</feature>
<feature type="domain" description="PDZ" evidence="2">
    <location>
        <begin position="72"/>
        <end position="110"/>
    </location>
</feature>
<dbReference type="InterPro" id="IPR036034">
    <property type="entry name" value="PDZ_sf"/>
</dbReference>
<dbReference type="InterPro" id="IPR001478">
    <property type="entry name" value="PDZ"/>
</dbReference>
<name>A0AAV4RQE1_CAEEX</name>